<keyword evidence="1" id="KW-0812">Transmembrane</keyword>
<reference evidence="3 4" key="1">
    <citation type="submission" date="2019-09" db="EMBL/GenBank/DDBJ databases">
        <title>Bird 10,000 Genomes (B10K) Project - Family phase.</title>
        <authorList>
            <person name="Zhang G."/>
        </authorList>
    </citation>
    <scope>NUCLEOTIDE SEQUENCE [LARGE SCALE GENOMIC DNA]</scope>
    <source>
        <strain evidence="3">B10K-DU-001-55</strain>
        <tissue evidence="3">Muscle</tissue>
    </source>
</reference>
<organism evidence="3 4">
    <name type="scientific">Heliornis fulica</name>
    <name type="common">sungrebe</name>
    <dbReference type="NCBI Taxonomy" id="54369"/>
    <lineage>
        <taxon>Eukaryota</taxon>
        <taxon>Metazoa</taxon>
        <taxon>Chordata</taxon>
        <taxon>Craniata</taxon>
        <taxon>Vertebrata</taxon>
        <taxon>Euteleostomi</taxon>
        <taxon>Archelosauria</taxon>
        <taxon>Archosauria</taxon>
        <taxon>Dinosauria</taxon>
        <taxon>Saurischia</taxon>
        <taxon>Theropoda</taxon>
        <taxon>Coelurosauria</taxon>
        <taxon>Aves</taxon>
        <taxon>Neognathae</taxon>
        <taxon>Neoaves</taxon>
        <taxon>Gruiformes</taxon>
        <taxon>Heliornithidae</taxon>
        <taxon>Heliornis</taxon>
    </lineage>
</organism>
<keyword evidence="4" id="KW-1185">Reference proteome</keyword>
<keyword evidence="1" id="KW-1133">Transmembrane helix</keyword>
<dbReference type="Proteomes" id="UP000590868">
    <property type="component" value="Unassembled WGS sequence"/>
</dbReference>
<gene>
    <name evidence="3" type="primary">Clec17a_1</name>
    <name evidence="3" type="ORF">HELFUL_R04066</name>
</gene>
<evidence type="ECO:0000256" key="1">
    <source>
        <dbReference type="SAM" id="Phobius"/>
    </source>
</evidence>
<dbReference type="PANTHER" id="PTHR22803">
    <property type="entry name" value="MANNOSE, PHOSPHOLIPASE, LECTIN RECEPTOR RELATED"/>
    <property type="match status" value="1"/>
</dbReference>
<feature type="domain" description="C-type lectin" evidence="2">
    <location>
        <begin position="169"/>
        <end position="282"/>
    </location>
</feature>
<comment type="caution">
    <text evidence="3">The sequence shown here is derived from an EMBL/GenBank/DDBJ whole genome shotgun (WGS) entry which is preliminary data.</text>
</comment>
<dbReference type="SUPFAM" id="SSF56436">
    <property type="entry name" value="C-type lectin-like"/>
    <property type="match status" value="1"/>
</dbReference>
<proteinExistence type="predicted"/>
<accession>A0A7L2ABM1</accession>
<dbReference type="OrthoDB" id="2142683at2759"/>
<dbReference type="AlphaFoldDB" id="A0A7L2ABM1"/>
<feature type="non-terminal residue" evidence="3">
    <location>
        <position position="1"/>
    </location>
</feature>
<protein>
    <submittedName>
        <fullName evidence="3">CL17A protein</fullName>
    </submittedName>
</protein>
<dbReference type="InterPro" id="IPR001304">
    <property type="entry name" value="C-type_lectin-like"/>
</dbReference>
<dbReference type="InterPro" id="IPR016186">
    <property type="entry name" value="C-type_lectin-like/link_sf"/>
</dbReference>
<dbReference type="InterPro" id="IPR016187">
    <property type="entry name" value="CTDL_fold"/>
</dbReference>
<keyword evidence="1" id="KW-0472">Membrane</keyword>
<feature type="non-terminal residue" evidence="3">
    <location>
        <position position="284"/>
    </location>
</feature>
<evidence type="ECO:0000259" key="2">
    <source>
        <dbReference type="PROSITE" id="PS50041"/>
    </source>
</evidence>
<dbReference type="Gene3D" id="3.10.100.10">
    <property type="entry name" value="Mannose-Binding Protein A, subunit A"/>
    <property type="match status" value="1"/>
</dbReference>
<evidence type="ECO:0000313" key="4">
    <source>
        <dbReference type="Proteomes" id="UP000590868"/>
    </source>
</evidence>
<dbReference type="EMBL" id="VXBZ01001205">
    <property type="protein sequence ID" value="NXP44533.1"/>
    <property type="molecule type" value="Genomic_DNA"/>
</dbReference>
<evidence type="ECO:0000313" key="3">
    <source>
        <dbReference type="EMBL" id="NXP44533.1"/>
    </source>
</evidence>
<dbReference type="Pfam" id="PF00059">
    <property type="entry name" value="Lectin_C"/>
    <property type="match status" value="1"/>
</dbReference>
<dbReference type="InterPro" id="IPR050111">
    <property type="entry name" value="C-type_lectin/snaclec_domain"/>
</dbReference>
<dbReference type="PROSITE" id="PS50041">
    <property type="entry name" value="C_TYPE_LECTIN_2"/>
    <property type="match status" value="1"/>
</dbReference>
<sequence length="284" mass="32463">VLSILALSPERSMTLLYVLLAFTSVLFTALAIVSLRRVSTAWEALEGVQVQSENSRATAWHNLSEVQRALDTELSSKLQAIHGQLLNVSQEMEMMRWKVTRCEASCGGELSDRLRALEERDVVEPVQQQLAEVRQEQSRVSALLTRALEETRSLSEILCTTCPAGWQQFFRTCYFFSTTTKSWFAAKEDCGDFNAHLVVVDSEQENEFLRNNINRTSTYWLGVTDQLEEGTWVWMNGEGTSISYWNTWKENKDKDQKDCGSIGPDGIWNADRCSHTYYWICEKS</sequence>
<feature type="transmembrane region" description="Helical" evidence="1">
    <location>
        <begin position="15"/>
        <end position="35"/>
    </location>
</feature>
<name>A0A7L2ABM1_9GRUI</name>
<dbReference type="SMART" id="SM00034">
    <property type="entry name" value="CLECT"/>
    <property type="match status" value="1"/>
</dbReference>